<protein>
    <submittedName>
        <fullName evidence="3">Uncharacterized protein</fullName>
    </submittedName>
</protein>
<feature type="region of interest" description="Disordered" evidence="2">
    <location>
        <begin position="780"/>
        <end position="800"/>
    </location>
</feature>
<keyword evidence="1" id="KW-0175">Coiled coil</keyword>
<feature type="compositionally biased region" description="Polar residues" evidence="2">
    <location>
        <begin position="781"/>
        <end position="800"/>
    </location>
</feature>
<evidence type="ECO:0000313" key="4">
    <source>
        <dbReference type="Proteomes" id="UP001152795"/>
    </source>
</evidence>
<organism evidence="3 4">
    <name type="scientific">Paramuricea clavata</name>
    <name type="common">Red gorgonian</name>
    <name type="synonym">Violescent sea-whip</name>
    <dbReference type="NCBI Taxonomy" id="317549"/>
    <lineage>
        <taxon>Eukaryota</taxon>
        <taxon>Metazoa</taxon>
        <taxon>Cnidaria</taxon>
        <taxon>Anthozoa</taxon>
        <taxon>Octocorallia</taxon>
        <taxon>Malacalcyonacea</taxon>
        <taxon>Plexauridae</taxon>
        <taxon>Paramuricea</taxon>
    </lineage>
</organism>
<reference evidence="3" key="1">
    <citation type="submission" date="2020-04" db="EMBL/GenBank/DDBJ databases">
        <authorList>
            <person name="Alioto T."/>
            <person name="Alioto T."/>
            <person name="Gomez Garrido J."/>
        </authorList>
    </citation>
    <scope>NUCLEOTIDE SEQUENCE</scope>
    <source>
        <strain evidence="3">A484AB</strain>
    </source>
</reference>
<dbReference type="Proteomes" id="UP001152795">
    <property type="component" value="Unassembled WGS sequence"/>
</dbReference>
<proteinExistence type="predicted"/>
<accession>A0A7D9H7Y3</accession>
<keyword evidence="4" id="KW-1185">Reference proteome</keyword>
<feature type="coiled-coil region" evidence="1">
    <location>
        <begin position="732"/>
        <end position="766"/>
    </location>
</feature>
<dbReference type="EMBL" id="CACRXK020000080">
    <property type="protein sequence ID" value="CAB3977926.1"/>
    <property type="molecule type" value="Genomic_DNA"/>
</dbReference>
<gene>
    <name evidence="3" type="ORF">PACLA_8A039195</name>
</gene>
<evidence type="ECO:0000313" key="3">
    <source>
        <dbReference type="EMBL" id="CAB3977926.1"/>
    </source>
</evidence>
<dbReference type="OrthoDB" id="6059742at2759"/>
<sequence length="1420" mass="162015">MAGSIKYFIFYAIINLSLTWNKGACDDSILGLKEEIGSLLQELKKSNDFVNVMNKQLGALSRQVMLQQLFIEERIRSEGQSGIKQIRNRAGGTKSYYSNSHVGRRSLAAIHDHSNSIRTVGMGELIAVLNGVEFRTRHNDYRLYMPSRTSRGYHVTEEIPFPDVPPEVTSRSNVTEQVEEMVQWFKAWKSGKYEKRDYRKYFKPVLCYLEGTWTRSTRNIDEPFKSDRHFVDASSWFDLQEKIRFTSYTGRKDNLENFAYLPTTIMETVNETTAVFAQWNYRILCHPLKTYIHWNRLRMVDDLGSRLVSHHTYEEQIKTRGARFQVNPRNTYKWKDQRYYFNFLDRLMSEIPGKDNYPVNLTDDAFDQRAYTMNPQKKGQVLNAGYYHRWYKVLEKGAMGVQNRHRGFSDPNLFMARTTQEKVAGLTITRIHARKKKARQCEDYSQKWSYAIPLEIIYLTPLNKWNPYNLTYKGIAESDLGKTVNANGRNGGVRKEKAFNGTNSKQYYITPEEFFSGTENQKDAADTTRASVGVLDPTGKVRHVRASGTRIFLPNIPGVGILRQRYPIFPIHAEGSTVWKELEATQDFLMQSNTHARLFREKLATGEAGKSTPEKNTDTIFWTGSSRRPEIVPNHVHEVTLTTDDIALLKSGKTVSKTTSTTEGHQHEMMIGWNKERNWLSGKLTKKNHKDFFGAFSATMNLGTLALLCATMLASSTASLINYAYDDPVADIAALRQEIAALTDDLKQSKEESKKVNTRLGALTRQMMLQQLFVEERLRSEGQSGVKQTRNGVGGTKSYQHNSHVGKRIVAIHDHSNNIRTVGMGEFIGVLNGVEFRTRHNDYRLYMPSGNTSEYHKTEDIPFPDIPPAVASKGSVTEQVKEMVEWFKAWKNEDHSVRDYRKYFRPVLCYLEGTWTKNSKNIDEPFESDRHFVDASSWFDLQEKIRFTSYTGRKDNLENFAYLPTTIMETVNETTAVFAQWNYRIVCHPLKDYLPVNRLRIVDDLASRLTWKRTVEEQLKTRAARFQVNPRDSNVWRESMGRFGFLDKLMSEIPGKDNYPANVVDGALGQEAYSMDPEKDGQKLNAGYYHRWYKVMEKGAMGVQTRHRGFSDPNLFVAMTKQPTVAGVKLNVCKGKGKKKKCTKYEQKVSYAIPLEIIYLTPLNKWNPHNLTYKGDQKSVDGKTVTANGRNGGKTKTKAYDGVNSRIYYITPNEFFAGTETHVDAADTTKGSVGVLDPTKEVRMVRASGTRIFLPNIPGVGILRQRYPIMPIHVEGSTAWKEIQAVGDFLMESNTHARLFREKLSGENGGSTDGGPTPTPEVNADINLRTGDSQIKPTVVARHHHEVLLGKDNVTMVKSGGNVTMVTSENNGHQHTVTIKWHKKRGFYIALCASTPQITRAFANKCRDRHPAILTVVTNE</sequence>
<evidence type="ECO:0000256" key="2">
    <source>
        <dbReference type="SAM" id="MobiDB-lite"/>
    </source>
</evidence>
<comment type="caution">
    <text evidence="3">The sequence shown here is derived from an EMBL/GenBank/DDBJ whole genome shotgun (WGS) entry which is preliminary data.</text>
</comment>
<evidence type="ECO:0000256" key="1">
    <source>
        <dbReference type="SAM" id="Coils"/>
    </source>
</evidence>
<name>A0A7D9H7Y3_PARCT</name>